<organism evidence="2 3">
    <name type="scientific">Planctobacterium marinum</name>
    <dbReference type="NCBI Taxonomy" id="1631968"/>
    <lineage>
        <taxon>Bacteria</taxon>
        <taxon>Pseudomonadati</taxon>
        <taxon>Pseudomonadota</taxon>
        <taxon>Gammaproteobacteria</taxon>
        <taxon>Alteromonadales</taxon>
        <taxon>Alteromonadaceae</taxon>
        <taxon>Planctobacterium</taxon>
    </lineage>
</organism>
<gene>
    <name evidence="2" type="ORF">MACH26_30290</name>
</gene>
<feature type="transmembrane region" description="Helical" evidence="1">
    <location>
        <begin position="30"/>
        <end position="48"/>
    </location>
</feature>
<feature type="transmembrane region" description="Helical" evidence="1">
    <location>
        <begin position="7"/>
        <end position="24"/>
    </location>
</feature>
<keyword evidence="1" id="KW-1133">Transmembrane helix</keyword>
<protein>
    <submittedName>
        <fullName evidence="2">Uncharacterized protein</fullName>
    </submittedName>
</protein>
<keyword evidence="3" id="KW-1185">Reference proteome</keyword>
<feature type="transmembrane region" description="Helical" evidence="1">
    <location>
        <begin position="60"/>
        <end position="81"/>
    </location>
</feature>
<dbReference type="Proteomes" id="UP001333710">
    <property type="component" value="Chromosome"/>
</dbReference>
<name>A0AA48HIG1_9ALTE</name>
<proteinExistence type="predicted"/>
<dbReference type="EMBL" id="AP027272">
    <property type="protein sequence ID" value="BDX07508.1"/>
    <property type="molecule type" value="Genomic_DNA"/>
</dbReference>
<keyword evidence="1" id="KW-0812">Transmembrane</keyword>
<reference evidence="2" key="1">
    <citation type="submission" date="2023-01" db="EMBL/GenBank/DDBJ databases">
        <title>Complete genome sequence of Planctobacterium marinum strain Dej080120_11.</title>
        <authorList>
            <person name="Ueki S."/>
            <person name="Maruyama F."/>
        </authorList>
    </citation>
    <scope>NUCLEOTIDE SEQUENCE</scope>
    <source>
        <strain evidence="2">Dej080120_11</strain>
    </source>
</reference>
<feature type="transmembrane region" description="Helical" evidence="1">
    <location>
        <begin position="93"/>
        <end position="111"/>
    </location>
</feature>
<sequence length="125" mass="14277">MKGWKFLFWLFALLLFIDFVTLPFSDDIGLWSFVGLVFGCVALIPYYGYAYQVSIGSIDFWRAMFLIQVALVIISIYDPVIANLLHVPNLENVLIAFVMVLILCLVFIPAYRYAFRSGHLWAAGI</sequence>
<dbReference type="RefSeq" id="WP_338293537.1">
    <property type="nucleotide sequence ID" value="NZ_AP027272.1"/>
</dbReference>
<dbReference type="AlphaFoldDB" id="A0AA48HIG1"/>
<keyword evidence="1" id="KW-0472">Membrane</keyword>
<dbReference type="KEGG" id="pmaw:MACH26_30290"/>
<accession>A0AA48HIG1</accession>
<evidence type="ECO:0000256" key="1">
    <source>
        <dbReference type="SAM" id="Phobius"/>
    </source>
</evidence>
<evidence type="ECO:0000313" key="2">
    <source>
        <dbReference type="EMBL" id="BDX07508.1"/>
    </source>
</evidence>
<evidence type="ECO:0000313" key="3">
    <source>
        <dbReference type="Proteomes" id="UP001333710"/>
    </source>
</evidence>